<proteinExistence type="predicted"/>
<evidence type="ECO:0000256" key="1">
    <source>
        <dbReference type="SAM" id="SignalP"/>
    </source>
</evidence>
<sequence length="207" mass="21372">MSRLPPLLFCLLLFTLPALAGEARPSRADLQRVMELHARSVVRVRGPKQTGPGVIVGSAGQVLTALGPVGEEFVGLNAATVEHDGKALPAKVVLANAALKVAVVAAPDGTYPAVPVKLLKEGDSLAGRWVVGVVPATKDQPAKPVSAQASGSAPLPFFDVPLALPPGSPVFDGDGRLVAVVVQRHRRGCRVLPLSEVKVRLASADGT</sequence>
<reference evidence="2 3" key="1">
    <citation type="submission" date="2021-02" db="EMBL/GenBank/DDBJ databases">
        <title>De Novo genome assembly of isolated myxobacteria.</title>
        <authorList>
            <person name="Stevens D.C."/>
        </authorList>
    </citation>
    <scope>NUCLEOTIDE SEQUENCE [LARGE SCALE GENOMIC DNA]</scope>
    <source>
        <strain evidence="3">SCPEA02</strain>
    </source>
</reference>
<accession>A0ABX7PAZ7</accession>
<dbReference type="EMBL" id="CP071090">
    <property type="protein sequence ID" value="QSQ27698.1"/>
    <property type="molecule type" value="Genomic_DNA"/>
</dbReference>
<evidence type="ECO:0000313" key="2">
    <source>
        <dbReference type="EMBL" id="QSQ27698.1"/>
    </source>
</evidence>
<keyword evidence="3" id="KW-1185">Reference proteome</keyword>
<dbReference type="InterPro" id="IPR009003">
    <property type="entry name" value="Peptidase_S1_PA"/>
</dbReference>
<dbReference type="GO" id="GO:0008233">
    <property type="term" value="F:peptidase activity"/>
    <property type="evidence" value="ECO:0007669"/>
    <property type="project" value="UniProtKB-KW"/>
</dbReference>
<keyword evidence="1" id="KW-0732">Signal</keyword>
<name>A0ABX7PAZ7_9BACT</name>
<keyword evidence="2" id="KW-0645">Protease</keyword>
<evidence type="ECO:0000313" key="3">
    <source>
        <dbReference type="Proteomes" id="UP000662747"/>
    </source>
</evidence>
<gene>
    <name evidence="2" type="ORF">JY651_23545</name>
</gene>
<keyword evidence="2" id="KW-0378">Hydrolase</keyword>
<feature type="chain" id="PRO_5045383901" evidence="1">
    <location>
        <begin position="21"/>
        <end position="207"/>
    </location>
</feature>
<dbReference type="SUPFAM" id="SSF50494">
    <property type="entry name" value="Trypsin-like serine proteases"/>
    <property type="match status" value="1"/>
</dbReference>
<organism evidence="2 3">
    <name type="scientific">Pyxidicoccus parkwayensis</name>
    <dbReference type="NCBI Taxonomy" id="2813578"/>
    <lineage>
        <taxon>Bacteria</taxon>
        <taxon>Pseudomonadati</taxon>
        <taxon>Myxococcota</taxon>
        <taxon>Myxococcia</taxon>
        <taxon>Myxococcales</taxon>
        <taxon>Cystobacterineae</taxon>
        <taxon>Myxococcaceae</taxon>
        <taxon>Pyxidicoccus</taxon>
    </lineage>
</organism>
<dbReference type="RefSeq" id="WP_206729217.1">
    <property type="nucleotide sequence ID" value="NZ_CP071090.1"/>
</dbReference>
<protein>
    <submittedName>
        <fullName evidence="2">Serine protease</fullName>
    </submittedName>
</protein>
<dbReference type="Proteomes" id="UP000662747">
    <property type="component" value="Chromosome"/>
</dbReference>
<dbReference type="GO" id="GO:0006508">
    <property type="term" value="P:proteolysis"/>
    <property type="evidence" value="ECO:0007669"/>
    <property type="project" value="UniProtKB-KW"/>
</dbReference>
<feature type="signal peptide" evidence="1">
    <location>
        <begin position="1"/>
        <end position="20"/>
    </location>
</feature>